<proteinExistence type="predicted"/>
<evidence type="ECO:0000313" key="1">
    <source>
        <dbReference type="EMBL" id="KII85304.1"/>
    </source>
</evidence>
<sequence length="537" mass="59939">MQAARMKSPVASMPTEILGDIFDIAFRSSSEARSRVAFRAAISQVSRRWRDVSFSLASLWSFIAPSISRTHILRSKNHPLDIFLDTTVGCDSSHWWHINVSLDSVLPYVSRWREFHAETVDAYAMCAITTRLAYLSAPLLERLTLRVKRYWEADGPFPPAILFKRGAPRLESIRLHNISLRASLVPSVTHLELRFTHFGDDALTVMDFFSFLSSMRSVVDLTLDGSIVETENYVWSFPHVVKTLHFPYLQRLIARSAYTESWCAWLVGAVHAPALLFLAVHIFNSDEDDYDFPPVLRAFSVFASAPRYPSLRSLTLDGVRIVPDPATPTSVLRDFMRALPSLTTLCLACSDHGRVALWTTLLAPAAEPLWPRLQRLCLLGGPRYTDYEPIGPPDDDGTRECDVLANVLQHRAAAGMEPLRALHLDPSVLQHITRASSPEHRDHDESEAVVHDACLDADERTAVYADRRVDVLRSHVAVVLEPDAPARYDLKCRACALFWTAGRVACMFEGVGLEGSTGKEYCPGDAMPYSCACTPGG</sequence>
<dbReference type="SUPFAM" id="SSF52047">
    <property type="entry name" value="RNI-like"/>
    <property type="match status" value="1"/>
</dbReference>
<dbReference type="OrthoDB" id="3155440at2759"/>
<dbReference type="InterPro" id="IPR032675">
    <property type="entry name" value="LRR_dom_sf"/>
</dbReference>
<evidence type="ECO:0000313" key="2">
    <source>
        <dbReference type="Proteomes" id="UP000053263"/>
    </source>
</evidence>
<reference evidence="1 2" key="1">
    <citation type="submission" date="2014-06" db="EMBL/GenBank/DDBJ databases">
        <title>Evolutionary Origins and Diversification of the Mycorrhizal Mutualists.</title>
        <authorList>
            <consortium name="DOE Joint Genome Institute"/>
            <consortium name="Mycorrhizal Genomics Consortium"/>
            <person name="Kohler A."/>
            <person name="Kuo A."/>
            <person name="Nagy L.G."/>
            <person name="Floudas D."/>
            <person name="Copeland A."/>
            <person name="Barry K.W."/>
            <person name="Cichocki N."/>
            <person name="Veneault-Fourrey C."/>
            <person name="LaButti K."/>
            <person name="Lindquist E.A."/>
            <person name="Lipzen A."/>
            <person name="Lundell T."/>
            <person name="Morin E."/>
            <person name="Murat C."/>
            <person name="Riley R."/>
            <person name="Ohm R."/>
            <person name="Sun H."/>
            <person name="Tunlid A."/>
            <person name="Henrissat B."/>
            <person name="Grigoriev I.V."/>
            <person name="Hibbett D.S."/>
            <person name="Martin F."/>
        </authorList>
    </citation>
    <scope>NUCLEOTIDE SEQUENCE [LARGE SCALE GENOMIC DNA]</scope>
    <source>
        <strain evidence="1 2">FD-325 SS-3</strain>
    </source>
</reference>
<accession>A0A0C9T7J3</accession>
<name>A0A0C9T7J3_PLICR</name>
<gene>
    <name evidence="1" type="ORF">PLICRDRAFT_338964</name>
</gene>
<keyword evidence="2" id="KW-1185">Reference proteome</keyword>
<dbReference type="HOGENOM" id="CLU_507267_0_0_1"/>
<organism evidence="1 2">
    <name type="scientific">Plicaturopsis crispa FD-325 SS-3</name>
    <dbReference type="NCBI Taxonomy" id="944288"/>
    <lineage>
        <taxon>Eukaryota</taxon>
        <taxon>Fungi</taxon>
        <taxon>Dikarya</taxon>
        <taxon>Basidiomycota</taxon>
        <taxon>Agaricomycotina</taxon>
        <taxon>Agaricomycetes</taxon>
        <taxon>Agaricomycetidae</taxon>
        <taxon>Amylocorticiales</taxon>
        <taxon>Amylocorticiaceae</taxon>
        <taxon>Plicatura</taxon>
        <taxon>Plicaturopsis crispa</taxon>
    </lineage>
</organism>
<dbReference type="EMBL" id="KN832568">
    <property type="protein sequence ID" value="KII85304.1"/>
    <property type="molecule type" value="Genomic_DNA"/>
</dbReference>
<dbReference type="Proteomes" id="UP000053263">
    <property type="component" value="Unassembled WGS sequence"/>
</dbReference>
<dbReference type="Gene3D" id="3.80.10.10">
    <property type="entry name" value="Ribonuclease Inhibitor"/>
    <property type="match status" value="1"/>
</dbReference>
<protein>
    <recommendedName>
        <fullName evidence="3">F-box domain-containing protein</fullName>
    </recommendedName>
</protein>
<evidence type="ECO:0008006" key="3">
    <source>
        <dbReference type="Google" id="ProtNLM"/>
    </source>
</evidence>
<dbReference type="AlphaFoldDB" id="A0A0C9T7J3"/>